<organism evidence="5 6">
    <name type="scientific">Geotrypetes seraphini</name>
    <name type="common">Gaboon caecilian</name>
    <name type="synonym">Caecilia seraphini</name>
    <dbReference type="NCBI Taxonomy" id="260995"/>
    <lineage>
        <taxon>Eukaryota</taxon>
        <taxon>Metazoa</taxon>
        <taxon>Chordata</taxon>
        <taxon>Craniata</taxon>
        <taxon>Vertebrata</taxon>
        <taxon>Euteleostomi</taxon>
        <taxon>Amphibia</taxon>
        <taxon>Gymnophiona</taxon>
        <taxon>Geotrypetes</taxon>
    </lineage>
</organism>
<dbReference type="InParanoid" id="A0A6P8S0P1"/>
<gene>
    <name evidence="6" type="primary">ESS2</name>
</gene>
<dbReference type="KEGG" id="gsh:117365385"/>
<name>A0A6P8S0P1_GEOSA</name>
<evidence type="ECO:0000256" key="4">
    <source>
        <dbReference type="SAM" id="MobiDB-lite"/>
    </source>
</evidence>
<evidence type="ECO:0000256" key="1">
    <source>
        <dbReference type="ARBA" id="ARBA00004123"/>
    </source>
</evidence>
<sequence>MAKRMRHPCLGTTVAFAASDCCFVAPLVSGPGVAFCAFVMDGARGRNVSSRVLVPVRIVTSALALREEEREESPKKMILDEETYIENLQKIIQRDFFPDMEKLRAQKEYLEAEESGDLEKMRQIAIKFGSSLGKSARDTPVPYVTPATFETPEVQPGSPSLLSKHRIGNKATEEGDAESAESTQPLPGLDSFLAKHTSEDNASFEQIMEVAKEKERSRNLWLYEAEEEFMQRHQQNLALPSAEQQAIESGKAGIETWEYKARNSLMYYPAGVPDNEDIFKKPREVVHRNTHFLKDPFSQALSKSQLQQAAALNAQYKQGKVGPDGKELIPQESPKVNGYGFVATPSPAPGVTDSPLMTWGEIESTPFRLDGSDTPYVDKTPGPAFKILEPGRRERLGLKMANEAAAKNRAKKQEALRRVTENLASLTPKGLSPALSPALQRLVNRTANKYTDKALRASYTPSPVHTTIPAGGSQTPTVTPAPRTVSQTPVTQDSTSLTDNLLQLPKRRKASDFF</sequence>
<keyword evidence="5" id="KW-1185">Reference proteome</keyword>
<dbReference type="GeneID" id="117365385"/>
<evidence type="ECO:0000313" key="5">
    <source>
        <dbReference type="Proteomes" id="UP000515159"/>
    </source>
</evidence>
<feature type="region of interest" description="Disordered" evidence="4">
    <location>
        <begin position="460"/>
        <end position="496"/>
    </location>
</feature>
<dbReference type="CTD" id="8220"/>
<evidence type="ECO:0000256" key="2">
    <source>
        <dbReference type="ARBA" id="ARBA00009072"/>
    </source>
</evidence>
<reference evidence="6" key="1">
    <citation type="submission" date="2025-08" db="UniProtKB">
        <authorList>
            <consortium name="RefSeq"/>
        </authorList>
    </citation>
    <scope>IDENTIFICATION</scope>
</reference>
<evidence type="ECO:0000313" key="6">
    <source>
        <dbReference type="RefSeq" id="XP_033811670.1"/>
    </source>
</evidence>
<comment type="subcellular location">
    <subcellularLocation>
        <location evidence="1">Nucleus</location>
    </subcellularLocation>
</comment>
<feature type="region of interest" description="Disordered" evidence="4">
    <location>
        <begin position="134"/>
        <end position="192"/>
    </location>
</feature>
<dbReference type="InterPro" id="IPR019148">
    <property type="entry name" value="Nuclear_protein_DGCR14_ESS-2"/>
</dbReference>
<dbReference type="OrthoDB" id="19679at2759"/>
<dbReference type="Pfam" id="PF09751">
    <property type="entry name" value="Es2"/>
    <property type="match status" value="1"/>
</dbReference>
<keyword evidence="3" id="KW-0539">Nucleus</keyword>
<dbReference type="FunCoup" id="A0A6P8S0P1">
    <property type="interactions" value="2111"/>
</dbReference>
<dbReference type="GO" id="GO:0071013">
    <property type="term" value="C:catalytic step 2 spliceosome"/>
    <property type="evidence" value="ECO:0007669"/>
    <property type="project" value="TreeGrafter"/>
</dbReference>
<dbReference type="Proteomes" id="UP000515159">
    <property type="component" value="Chromosome 8"/>
</dbReference>
<evidence type="ECO:0000256" key="3">
    <source>
        <dbReference type="ARBA" id="ARBA00023242"/>
    </source>
</evidence>
<comment type="similarity">
    <text evidence="2">Belongs to the ESS2 family.</text>
</comment>
<protein>
    <submittedName>
        <fullName evidence="6">Splicing factor ESS-2 homolog</fullName>
    </submittedName>
</protein>
<dbReference type="PANTHER" id="PTHR12940:SF0">
    <property type="entry name" value="SPLICING FACTOR ESS-2 HOMOLOG"/>
    <property type="match status" value="1"/>
</dbReference>
<proteinExistence type="inferred from homology"/>
<dbReference type="RefSeq" id="XP_033811670.1">
    <property type="nucleotide sequence ID" value="XM_033955779.1"/>
</dbReference>
<dbReference type="PANTHER" id="PTHR12940">
    <property type="entry name" value="ES-2 PROTEIN - RELATED"/>
    <property type="match status" value="1"/>
</dbReference>
<feature type="compositionally biased region" description="Polar residues" evidence="4">
    <location>
        <begin position="472"/>
        <end position="496"/>
    </location>
</feature>
<dbReference type="AlphaFoldDB" id="A0A6P8S0P1"/>
<accession>A0A6P8S0P1</accession>